<keyword evidence="1" id="KW-1185">Reference proteome</keyword>
<accession>A0ABM3RQW0</accession>
<proteinExistence type="predicted"/>
<evidence type="ECO:0000313" key="1">
    <source>
        <dbReference type="Proteomes" id="UP000813463"/>
    </source>
</evidence>
<reference evidence="2" key="2">
    <citation type="submission" date="2025-08" db="UniProtKB">
        <authorList>
            <consortium name="RefSeq"/>
        </authorList>
    </citation>
    <scope>IDENTIFICATION</scope>
    <source>
        <tissue evidence="2">Leaf</tissue>
    </source>
</reference>
<organism evidence="1 2">
    <name type="scientific">Spinacia oleracea</name>
    <name type="common">Spinach</name>
    <dbReference type="NCBI Taxonomy" id="3562"/>
    <lineage>
        <taxon>Eukaryota</taxon>
        <taxon>Viridiplantae</taxon>
        <taxon>Streptophyta</taxon>
        <taxon>Embryophyta</taxon>
        <taxon>Tracheophyta</taxon>
        <taxon>Spermatophyta</taxon>
        <taxon>Magnoliopsida</taxon>
        <taxon>eudicotyledons</taxon>
        <taxon>Gunneridae</taxon>
        <taxon>Pentapetalae</taxon>
        <taxon>Caryophyllales</taxon>
        <taxon>Chenopodiaceae</taxon>
        <taxon>Chenopodioideae</taxon>
        <taxon>Anserineae</taxon>
        <taxon>Spinacia</taxon>
    </lineage>
</organism>
<name>A0ABM3RQW0_SPIOL</name>
<reference evidence="1" key="1">
    <citation type="journal article" date="2021" name="Nat. Commun.">
        <title>Genomic analyses provide insights into spinach domestication and the genetic basis of agronomic traits.</title>
        <authorList>
            <person name="Cai X."/>
            <person name="Sun X."/>
            <person name="Xu C."/>
            <person name="Sun H."/>
            <person name="Wang X."/>
            <person name="Ge C."/>
            <person name="Zhang Z."/>
            <person name="Wang Q."/>
            <person name="Fei Z."/>
            <person name="Jiao C."/>
            <person name="Wang Q."/>
        </authorList>
    </citation>
    <scope>NUCLEOTIDE SEQUENCE [LARGE SCALE GENOMIC DNA]</scope>
    <source>
        <strain evidence="1">cv. Varoflay</strain>
    </source>
</reference>
<dbReference type="Proteomes" id="UP000813463">
    <property type="component" value="Chromosome 4"/>
</dbReference>
<gene>
    <name evidence="2" type="primary">LOC110801510</name>
</gene>
<protein>
    <submittedName>
        <fullName evidence="2">Uncharacterized protein</fullName>
    </submittedName>
</protein>
<dbReference type="GeneID" id="110801510"/>
<dbReference type="RefSeq" id="XP_056698011.1">
    <property type="nucleotide sequence ID" value="XM_056842033.1"/>
</dbReference>
<evidence type="ECO:0000313" key="2">
    <source>
        <dbReference type="RefSeq" id="XP_056698011.1"/>
    </source>
</evidence>
<sequence>MFQDQARIEIFKTQRLILETKLKKGELVSAHVFKMIGFFENMRALDPDISNEMSIDIILNSHYSGYDQFKLNYNMNSMEKPLIEPHGMLKTVEKTFKKENKQDMRMLAQENHSAPDQSVIIFGCCWLHFSKLLSLRIFILFRPVTL</sequence>